<dbReference type="EMBL" id="HE797050">
    <property type="protein sequence ID" value="CCM01837.1"/>
    <property type="molecule type" value="Genomic_DNA"/>
</dbReference>
<dbReference type="Pfam" id="PF21858">
    <property type="entry name" value="DUF6914"/>
    <property type="match status" value="1"/>
</dbReference>
<evidence type="ECO:0000313" key="1">
    <source>
        <dbReference type="EMBL" id="CCM01837.1"/>
    </source>
</evidence>
<dbReference type="OrthoDB" id="2717635at2759"/>
<proteinExistence type="predicted"/>
<dbReference type="GeneID" id="24096748"/>
<dbReference type="InterPro" id="IPR054208">
    <property type="entry name" value="DUF6914"/>
</dbReference>
<evidence type="ECO:0000313" key="2">
    <source>
        <dbReference type="Proteomes" id="UP000006352"/>
    </source>
</evidence>
<accession>J4HW88</accession>
<dbReference type="Proteomes" id="UP000006352">
    <property type="component" value="Unassembled WGS sequence"/>
</dbReference>
<keyword evidence="2" id="KW-1185">Reference proteome</keyword>
<sequence length="149" mass="17202">MDSDLVVYVAQYSRGVDANRKTLTMHWEICIQTSEADQRPRGNIYHIKGSRADYKFEKLVDRHFTTTGNWRGMVKVGTVAKSSLPGIEQLFREVQIHTNNPDWGCRNWVSNALRKLYARGYGIDPILAQWEGLNHMMDMVLKAWEDGDL</sequence>
<organism evidence="1 2">
    <name type="scientific">Fibroporia radiculosa</name>
    <dbReference type="NCBI Taxonomy" id="599839"/>
    <lineage>
        <taxon>Eukaryota</taxon>
        <taxon>Fungi</taxon>
        <taxon>Dikarya</taxon>
        <taxon>Basidiomycota</taxon>
        <taxon>Agaricomycotina</taxon>
        <taxon>Agaricomycetes</taxon>
        <taxon>Polyporales</taxon>
        <taxon>Fibroporiaceae</taxon>
        <taxon>Fibroporia</taxon>
    </lineage>
</organism>
<protein>
    <submittedName>
        <fullName evidence="1">Uncharacterized protein</fullName>
    </submittedName>
</protein>
<dbReference type="RefSeq" id="XP_012181120.1">
    <property type="nucleotide sequence ID" value="XM_012325730.1"/>
</dbReference>
<dbReference type="InParanoid" id="J4HW88"/>
<name>J4HW88_9APHY</name>
<dbReference type="AlphaFoldDB" id="J4HW88"/>
<dbReference type="HOGENOM" id="CLU_116351_4_0_1"/>
<reference evidence="1 2" key="1">
    <citation type="journal article" date="2012" name="Appl. Environ. Microbiol.">
        <title>Short-read sequencing for genomic analysis of the brown rot fungus Fibroporia radiculosa.</title>
        <authorList>
            <person name="Tang J.D."/>
            <person name="Perkins A.D."/>
            <person name="Sonstegard T.S."/>
            <person name="Schroeder S.G."/>
            <person name="Burgess S.C."/>
            <person name="Diehl S.V."/>
        </authorList>
    </citation>
    <scope>NUCLEOTIDE SEQUENCE [LARGE SCALE GENOMIC DNA]</scope>
    <source>
        <strain evidence="1 2">TFFH 294</strain>
    </source>
</reference>
<gene>
    <name evidence="1" type="ORF">FIBRA_03905</name>
</gene>